<keyword evidence="4" id="KW-0732">Signal</keyword>
<protein>
    <recommendedName>
        <fullName evidence="8">AlgX/AlgJ SGNH hydrolase-like domain-containing protein</fullName>
    </recommendedName>
</protein>
<keyword evidence="5" id="KW-0574">Periplasm</keyword>
<evidence type="ECO:0000256" key="6">
    <source>
        <dbReference type="ARBA" id="ARBA00022841"/>
    </source>
</evidence>
<gene>
    <name evidence="9" type="ORF">H2O64_22230</name>
</gene>
<evidence type="ECO:0000313" key="9">
    <source>
        <dbReference type="EMBL" id="MBC8757404.1"/>
    </source>
</evidence>
<accession>A0ABR7QFT9</accession>
<evidence type="ECO:0000256" key="2">
    <source>
        <dbReference type="ARBA" id="ARBA00005182"/>
    </source>
</evidence>
<feature type="domain" description="AlgX/AlgJ SGNH hydrolase-like" evidence="8">
    <location>
        <begin position="143"/>
        <end position="396"/>
    </location>
</feature>
<reference evidence="9 10" key="1">
    <citation type="submission" date="2020-07" db="EMBL/GenBank/DDBJ databases">
        <title>Description of Kordia aestuariivivens sp. nov., isolated from a tidal flat.</title>
        <authorList>
            <person name="Park S."/>
            <person name="Yoon J.-H."/>
        </authorList>
    </citation>
    <scope>NUCLEOTIDE SEQUENCE [LARGE SCALE GENOMIC DNA]</scope>
    <source>
        <strain evidence="9 10">YSTF-M3</strain>
    </source>
</reference>
<proteinExistence type="predicted"/>
<keyword evidence="7" id="KW-0472">Membrane</keyword>
<evidence type="ECO:0000256" key="3">
    <source>
        <dbReference type="ARBA" id="ARBA00022679"/>
    </source>
</evidence>
<evidence type="ECO:0000256" key="1">
    <source>
        <dbReference type="ARBA" id="ARBA00004418"/>
    </source>
</evidence>
<comment type="subcellular location">
    <subcellularLocation>
        <location evidence="1">Periplasm</location>
    </subcellularLocation>
</comment>
<evidence type="ECO:0000259" key="8">
    <source>
        <dbReference type="Pfam" id="PF16822"/>
    </source>
</evidence>
<evidence type="ECO:0000256" key="5">
    <source>
        <dbReference type="ARBA" id="ARBA00022764"/>
    </source>
</evidence>
<keyword evidence="6" id="KW-0016">Alginate biosynthesis</keyword>
<comment type="pathway">
    <text evidence="2">Glycan biosynthesis; alginate biosynthesis.</text>
</comment>
<keyword evidence="7" id="KW-0812">Transmembrane</keyword>
<dbReference type="EMBL" id="JACGWS010000020">
    <property type="protein sequence ID" value="MBC8757404.1"/>
    <property type="molecule type" value="Genomic_DNA"/>
</dbReference>
<dbReference type="Pfam" id="PF16822">
    <property type="entry name" value="ALGX"/>
    <property type="match status" value="1"/>
</dbReference>
<keyword evidence="3" id="KW-0808">Transferase</keyword>
<dbReference type="InterPro" id="IPR031811">
    <property type="entry name" value="ALGX/ALGJ_SGNH-like"/>
</dbReference>
<evidence type="ECO:0000256" key="7">
    <source>
        <dbReference type="SAM" id="Phobius"/>
    </source>
</evidence>
<dbReference type="Proteomes" id="UP000619238">
    <property type="component" value="Unassembled WGS sequence"/>
</dbReference>
<evidence type="ECO:0000313" key="10">
    <source>
        <dbReference type="Proteomes" id="UP000619238"/>
    </source>
</evidence>
<sequence length="537" mass="60791">MKNKKMTREETAMIEIGNTDISKTNQKILLAFFLIFIVSAAVIQVIFGENEAVATNVAMKNDQIVEASAGFLKKATDFNDGLLSNIKTYESDIEENSVFRKALIPITQAGLLNIFHVGNEKARLSKDNFYYKNSNQYLTQPGFLEEKQLKKRKLENVQPNPVKAILDFKEKLTKRDIQLIIVPAPPKASFVLKKGEKALNNQSYTAFIKQLENEGIIVCDAFKLLENQQLENSGFLKYDTHWSPEAVKIVSNKISNLLDSLSIPKGNTKYAIKKATVQNFGDIVDMLNIHDKNDFVNPQAIEIEQILEDNFLFKPSTQSEILFLGDSYSNIYSLEGMNWGSSAGLSEHISENMRKPIDRIIMNDAGAYATRLALSNELKRGRDRLEGKKVLIWEFAARELSVGDWKILDLTLNEEYVSNYFIPEEKTSVTVTGIVRETSKVPMPSTVPYKDHLVAIHLTDLKDLTTGKDLGESVVYLSSMENNSWTDAARLRNGQEIQLKLYNWNDYTDKFGSINRSELQDDELSLADPCWGILIKK</sequence>
<keyword evidence="7" id="KW-1133">Transmembrane helix</keyword>
<evidence type="ECO:0000256" key="4">
    <source>
        <dbReference type="ARBA" id="ARBA00022729"/>
    </source>
</evidence>
<keyword evidence="10" id="KW-1185">Reference proteome</keyword>
<feature type="transmembrane region" description="Helical" evidence="7">
    <location>
        <begin position="28"/>
        <end position="47"/>
    </location>
</feature>
<organism evidence="9 10">
    <name type="scientific">Kordia aestuariivivens</name>
    <dbReference type="NCBI Taxonomy" id="2759037"/>
    <lineage>
        <taxon>Bacteria</taxon>
        <taxon>Pseudomonadati</taxon>
        <taxon>Bacteroidota</taxon>
        <taxon>Flavobacteriia</taxon>
        <taxon>Flavobacteriales</taxon>
        <taxon>Flavobacteriaceae</taxon>
        <taxon>Kordia</taxon>
    </lineage>
</organism>
<comment type="caution">
    <text evidence="9">The sequence shown here is derived from an EMBL/GenBank/DDBJ whole genome shotgun (WGS) entry which is preliminary data.</text>
</comment>
<name>A0ABR7QFT9_9FLAO</name>
<dbReference type="RefSeq" id="WP_187564447.1">
    <property type="nucleotide sequence ID" value="NZ_JACGWS010000020.1"/>
</dbReference>